<dbReference type="InterPro" id="IPR050832">
    <property type="entry name" value="Bact_Acetyltransf"/>
</dbReference>
<dbReference type="InterPro" id="IPR016181">
    <property type="entry name" value="Acyl_CoA_acyltransferase"/>
</dbReference>
<keyword evidence="5" id="KW-1185">Reference proteome</keyword>
<dbReference type="STRING" id="351160.RCIX1226"/>
<dbReference type="InterPro" id="IPR000182">
    <property type="entry name" value="GNAT_dom"/>
</dbReference>
<dbReference type="CDD" id="cd04301">
    <property type="entry name" value="NAT_SF"/>
    <property type="match status" value="1"/>
</dbReference>
<dbReference type="Gene3D" id="3.40.630.30">
    <property type="match status" value="1"/>
</dbReference>
<dbReference type="PIRSF" id="PIRSF037663">
    <property type="entry name" value="Acetyltransf_GNAT_prd"/>
    <property type="match status" value="1"/>
</dbReference>
<dbReference type="PANTHER" id="PTHR43877">
    <property type="entry name" value="AMINOALKYLPHOSPHONATE N-ACETYLTRANSFERASE-RELATED-RELATED"/>
    <property type="match status" value="1"/>
</dbReference>
<dbReference type="eggNOG" id="arCOG00833">
    <property type="taxonomic scope" value="Archaea"/>
</dbReference>
<evidence type="ECO:0000313" key="4">
    <source>
        <dbReference type="EMBL" id="CAJ36530.1"/>
    </source>
</evidence>
<organism evidence="4 5">
    <name type="scientific">Methanocella arvoryzae (strain DSM 22066 / NBRC 105507 / MRE50)</name>
    <dbReference type="NCBI Taxonomy" id="351160"/>
    <lineage>
        <taxon>Archaea</taxon>
        <taxon>Methanobacteriati</taxon>
        <taxon>Methanobacteriota</taxon>
        <taxon>Stenosarchaea group</taxon>
        <taxon>Methanomicrobia</taxon>
        <taxon>Methanocellales</taxon>
        <taxon>Methanocellaceae</taxon>
        <taxon>Methanocella</taxon>
    </lineage>
</organism>
<dbReference type="AlphaFoldDB" id="Q0W513"/>
<gene>
    <name evidence="4" type="ORF">RCIX1226</name>
</gene>
<evidence type="ECO:0000259" key="3">
    <source>
        <dbReference type="PROSITE" id="PS51186"/>
    </source>
</evidence>
<proteinExistence type="predicted"/>
<evidence type="ECO:0000256" key="2">
    <source>
        <dbReference type="ARBA" id="ARBA00023315"/>
    </source>
</evidence>
<feature type="domain" description="N-acetyltransferase" evidence="3">
    <location>
        <begin position="1"/>
        <end position="158"/>
    </location>
</feature>
<dbReference type="GeneID" id="5142710"/>
<dbReference type="InterPro" id="IPR017255">
    <property type="entry name" value="AcTrfase_GNAT_prd"/>
</dbReference>
<name>Q0W513_METAR</name>
<dbReference type="RefSeq" id="WP_012036014.1">
    <property type="nucleotide sequence ID" value="NC_009464.1"/>
</dbReference>
<dbReference type="Proteomes" id="UP000000663">
    <property type="component" value="Chromosome"/>
</dbReference>
<evidence type="ECO:0000313" key="5">
    <source>
        <dbReference type="Proteomes" id="UP000000663"/>
    </source>
</evidence>
<dbReference type="EMBL" id="AM114193">
    <property type="protein sequence ID" value="CAJ36530.1"/>
    <property type="molecule type" value="Genomic_DNA"/>
</dbReference>
<protein>
    <submittedName>
        <fullName evidence="4">Acetyltransferase (GNAT family)</fullName>
    </submittedName>
</protein>
<dbReference type="SUPFAM" id="SSF55729">
    <property type="entry name" value="Acyl-CoA N-acyltransferases (Nat)"/>
    <property type="match status" value="1"/>
</dbReference>
<keyword evidence="1" id="KW-0808">Transferase</keyword>
<dbReference type="OrthoDB" id="43754at2157"/>
<reference evidence="4 5" key="1">
    <citation type="journal article" date="2006" name="Science">
        <title>Genome of rice cluster I archaea -- the key methane producers in the rice rhizosphere.</title>
        <authorList>
            <person name="Erkel C."/>
            <person name="Kube M."/>
            <person name="Reinhardt R."/>
            <person name="Liesack W."/>
        </authorList>
    </citation>
    <scope>NUCLEOTIDE SEQUENCE [LARGE SCALE GENOMIC DNA]</scope>
    <source>
        <strain evidence="5">DSM 22066 / NBRC 105507 / MRE50</strain>
    </source>
</reference>
<dbReference type="PROSITE" id="PS51186">
    <property type="entry name" value="GNAT"/>
    <property type="match status" value="1"/>
</dbReference>
<evidence type="ECO:0000256" key="1">
    <source>
        <dbReference type="ARBA" id="ARBA00022679"/>
    </source>
</evidence>
<accession>Q0W513</accession>
<keyword evidence="2" id="KW-0012">Acyltransferase</keyword>
<sequence length="158" mass="17894">MLVRNVFESDFLGIVEKSKEWGDLVIERETIYHVMCVHFRGTCFVAEDRGELIGYLLGFRSQALPDQAYMHLLQVAPSYRGLGVGQRLFSQFQQAAIAMGCKKITAVSRPQNKTGMAFYKRMGLRQETAANMIEVEGVQAIKDYNGPGKHMVLWSKEI</sequence>
<dbReference type="Pfam" id="PF00583">
    <property type="entry name" value="Acetyltransf_1"/>
    <property type="match status" value="1"/>
</dbReference>
<dbReference type="KEGG" id="rci:RCIX1226"/>
<dbReference type="GO" id="GO:0016747">
    <property type="term" value="F:acyltransferase activity, transferring groups other than amino-acyl groups"/>
    <property type="evidence" value="ECO:0007669"/>
    <property type="project" value="InterPro"/>
</dbReference>